<dbReference type="AlphaFoldDB" id="A0A855SBX8"/>
<comment type="similarity">
    <text evidence="2 7">Belongs to the MscS (TC 1.A.23) family.</text>
</comment>
<evidence type="ECO:0000313" key="12">
    <source>
        <dbReference type="Proteomes" id="UP000241440"/>
    </source>
</evidence>
<feature type="chain" id="PRO_5032788911" description="Small-conductance mechanosensitive channel" evidence="8">
    <location>
        <begin position="18"/>
        <end position="550"/>
    </location>
</feature>
<comment type="caution">
    <text evidence="11">The sequence shown here is derived from an EMBL/GenBank/DDBJ whole genome shotgun (WGS) entry which is preliminary data.</text>
</comment>
<feature type="domain" description="Mechanosensitive ion channel MscS C-terminal" evidence="10">
    <location>
        <begin position="447"/>
        <end position="529"/>
    </location>
</feature>
<dbReference type="Pfam" id="PF21082">
    <property type="entry name" value="MS_channel_3rd"/>
    <property type="match status" value="1"/>
</dbReference>
<dbReference type="InterPro" id="IPR011014">
    <property type="entry name" value="MscS_channel_TM-2"/>
</dbReference>
<evidence type="ECO:0000256" key="6">
    <source>
        <dbReference type="ARBA" id="ARBA00023136"/>
    </source>
</evidence>
<keyword evidence="7" id="KW-0407">Ion channel</keyword>
<evidence type="ECO:0000256" key="1">
    <source>
        <dbReference type="ARBA" id="ARBA00004651"/>
    </source>
</evidence>
<dbReference type="RefSeq" id="WP_045084365.1">
    <property type="nucleotide sequence ID" value="NZ_JZSX01000014.1"/>
</dbReference>
<dbReference type="SUPFAM" id="SSF50182">
    <property type="entry name" value="Sm-like ribonucleoproteins"/>
    <property type="match status" value="1"/>
</dbReference>
<keyword evidence="4 7" id="KW-0812">Transmembrane</keyword>
<evidence type="ECO:0000256" key="3">
    <source>
        <dbReference type="ARBA" id="ARBA00022475"/>
    </source>
</evidence>
<dbReference type="GO" id="GO:0008381">
    <property type="term" value="F:mechanosensitive monoatomic ion channel activity"/>
    <property type="evidence" value="ECO:0007669"/>
    <property type="project" value="InterPro"/>
</dbReference>
<name>A0A855SBX8_PHOAN</name>
<evidence type="ECO:0000256" key="2">
    <source>
        <dbReference type="ARBA" id="ARBA00008017"/>
    </source>
</evidence>
<evidence type="ECO:0000256" key="8">
    <source>
        <dbReference type="SAM" id="SignalP"/>
    </source>
</evidence>
<comment type="subcellular location">
    <subcellularLocation>
        <location evidence="7">Cell inner membrane</location>
        <topology evidence="7">Multi-pass membrane protein</topology>
    </subcellularLocation>
    <subcellularLocation>
        <location evidence="1">Cell membrane</location>
        <topology evidence="1">Multi-pass membrane protein</topology>
    </subcellularLocation>
</comment>
<evidence type="ECO:0000259" key="10">
    <source>
        <dbReference type="Pfam" id="PF21082"/>
    </source>
</evidence>
<dbReference type="Gene3D" id="2.30.30.60">
    <property type="match status" value="1"/>
</dbReference>
<sequence>MRFLVLILLLVSSLSFAESKADAPKLTAPPQVEQLLQLSSEISSLIDESEKAKGSSKDVVRSQILNKNDEVRDILASLIAKKNSDKKLLLEQVNKQVTFVKRANKYLDEKSIIDQDALDKAKDADKLVALKSLEETRNFSTMIIRQEWQNYQWLEKLGEPSPQAVKDLTSKVEHRLEFMSASLIFDSEALELAKKQLKSGTEGETGSLQLTQVLTERLVESDTETLEQLIDVADQIGIDTAEFKKVLFEQTGNVTNDLLNSKVIWSIASGWTTDFKDWLLANLPQLIFKVFIFVVIIFAFRTLKNIVRKMVKKAVSAKNLKMTMLMQEFFISMSGKIVFGIGLLIALSQVGLNLAPVLTGFGVAGIIVGFALQDTLANFAAGVMLLIYRPFDVGDLVEAGGITGKVSHMSLVNTTIKTFTNEMLMIPNGKIWGDIIKNVTHEKVRRVDMVFGIGYSDDVEKAENVLNEIVAEHPSVLRSPEPTVKLHTLNSSSVDFVVRPWAKTDDYWDVYWDITREVKMRFDREGISIPFPQQDVHLHMVEKAIESNKA</sequence>
<feature type="signal peptide" evidence="8">
    <location>
        <begin position="1"/>
        <end position="17"/>
    </location>
</feature>
<keyword evidence="5 7" id="KW-1133">Transmembrane helix</keyword>
<keyword evidence="3" id="KW-1003">Cell membrane</keyword>
<dbReference type="InterPro" id="IPR006685">
    <property type="entry name" value="MscS_channel_2nd"/>
</dbReference>
<proteinExistence type="inferred from homology"/>
<organism evidence="11 12">
    <name type="scientific">Photobacterium angustum</name>
    <dbReference type="NCBI Taxonomy" id="661"/>
    <lineage>
        <taxon>Bacteria</taxon>
        <taxon>Pseudomonadati</taxon>
        <taxon>Pseudomonadota</taxon>
        <taxon>Gammaproteobacteria</taxon>
        <taxon>Vibrionales</taxon>
        <taxon>Vibrionaceae</taxon>
        <taxon>Photobacterium</taxon>
    </lineage>
</organism>
<dbReference type="GeneID" id="61229705"/>
<comment type="subunit">
    <text evidence="7">Homoheptamer.</text>
</comment>
<evidence type="ECO:0000259" key="9">
    <source>
        <dbReference type="Pfam" id="PF00924"/>
    </source>
</evidence>
<protein>
    <recommendedName>
        <fullName evidence="7">Small-conductance mechanosensitive channel</fullName>
    </recommendedName>
</protein>
<dbReference type="InterPro" id="IPR023408">
    <property type="entry name" value="MscS_beta-dom_sf"/>
</dbReference>
<dbReference type="Proteomes" id="UP000241440">
    <property type="component" value="Unassembled WGS sequence"/>
</dbReference>
<feature type="transmembrane region" description="Helical" evidence="7">
    <location>
        <begin position="286"/>
        <end position="303"/>
    </location>
</feature>
<evidence type="ECO:0000313" key="11">
    <source>
        <dbReference type="EMBL" id="PSX07306.1"/>
    </source>
</evidence>
<accession>A0A855SBX8</accession>
<gene>
    <name evidence="11" type="ORF">C0W41_11755</name>
</gene>
<dbReference type="EMBL" id="PYOY01000005">
    <property type="protein sequence ID" value="PSX07306.1"/>
    <property type="molecule type" value="Genomic_DNA"/>
</dbReference>
<feature type="transmembrane region" description="Helical" evidence="7">
    <location>
        <begin position="324"/>
        <end position="347"/>
    </location>
</feature>
<dbReference type="InterPro" id="IPR011066">
    <property type="entry name" value="MscS_channel_C_sf"/>
</dbReference>
<evidence type="ECO:0000256" key="7">
    <source>
        <dbReference type="RuleBase" id="RU369025"/>
    </source>
</evidence>
<evidence type="ECO:0000256" key="4">
    <source>
        <dbReference type="ARBA" id="ARBA00022692"/>
    </source>
</evidence>
<keyword evidence="7" id="KW-0813">Transport</keyword>
<reference evidence="11 12" key="1">
    <citation type="submission" date="2018-01" db="EMBL/GenBank/DDBJ databases">
        <title>Whole genome sequencing of Histamine producing bacteria.</title>
        <authorList>
            <person name="Butler K."/>
        </authorList>
    </citation>
    <scope>NUCLEOTIDE SEQUENCE [LARGE SCALE GENOMIC DNA]</scope>
    <source>
        <strain evidence="11 12">A2-1</strain>
    </source>
</reference>
<dbReference type="InterPro" id="IPR045275">
    <property type="entry name" value="MscS_archaea/bacteria_type"/>
</dbReference>
<dbReference type="SUPFAM" id="SSF82689">
    <property type="entry name" value="Mechanosensitive channel protein MscS (YggB), C-terminal domain"/>
    <property type="match status" value="1"/>
</dbReference>
<dbReference type="Gene3D" id="3.30.70.100">
    <property type="match status" value="1"/>
</dbReference>
<dbReference type="GO" id="GO:0005886">
    <property type="term" value="C:plasma membrane"/>
    <property type="evidence" value="ECO:0007669"/>
    <property type="project" value="UniProtKB-SubCell"/>
</dbReference>
<keyword evidence="7" id="KW-0997">Cell inner membrane</keyword>
<keyword evidence="6 7" id="KW-0472">Membrane</keyword>
<keyword evidence="8" id="KW-0732">Signal</keyword>
<dbReference type="SUPFAM" id="SSF82861">
    <property type="entry name" value="Mechanosensitive channel protein MscS (YggB), transmembrane region"/>
    <property type="match status" value="1"/>
</dbReference>
<dbReference type="InterPro" id="IPR010920">
    <property type="entry name" value="LSM_dom_sf"/>
</dbReference>
<keyword evidence="7" id="KW-0406">Ion transport</keyword>
<comment type="caution">
    <text evidence="7">Lacks conserved residue(s) required for the propagation of feature annotation.</text>
</comment>
<feature type="domain" description="Mechanosensitive ion channel MscS" evidence="9">
    <location>
        <begin position="374"/>
        <end position="441"/>
    </location>
</feature>
<dbReference type="Gene3D" id="1.10.287.1260">
    <property type="match status" value="1"/>
</dbReference>
<dbReference type="PANTHER" id="PTHR30221:SF1">
    <property type="entry name" value="SMALL-CONDUCTANCE MECHANOSENSITIVE CHANNEL"/>
    <property type="match status" value="1"/>
</dbReference>
<dbReference type="PANTHER" id="PTHR30221">
    <property type="entry name" value="SMALL-CONDUCTANCE MECHANOSENSITIVE CHANNEL"/>
    <property type="match status" value="1"/>
</dbReference>
<evidence type="ECO:0000256" key="5">
    <source>
        <dbReference type="ARBA" id="ARBA00022989"/>
    </source>
</evidence>
<comment type="function">
    <text evidence="7">Mechanosensitive channel that participates in the regulation of osmotic pressure changes within the cell, opening in response to stretch forces in the membrane lipid bilayer, without the need for other proteins. Contributes to normal resistance to hypoosmotic shock. Forms an ion channel of 1.0 nanosiemens conductance with a slight preference for anions.</text>
</comment>
<dbReference type="InterPro" id="IPR049278">
    <property type="entry name" value="MS_channel_C"/>
</dbReference>
<dbReference type="Pfam" id="PF00924">
    <property type="entry name" value="MS_channel_2nd"/>
    <property type="match status" value="1"/>
</dbReference>